<keyword evidence="6 7" id="KW-0472">Membrane</keyword>
<dbReference type="EMBL" id="JASKHM010000008">
    <property type="protein sequence ID" value="MEQ4483599.1"/>
    <property type="molecule type" value="Genomic_DNA"/>
</dbReference>
<feature type="transmembrane region" description="Helical" evidence="7">
    <location>
        <begin position="12"/>
        <end position="38"/>
    </location>
</feature>
<keyword evidence="10" id="KW-1185">Reference proteome</keyword>
<protein>
    <submittedName>
        <fullName evidence="9">Sugar ABC transporter permease</fullName>
    </submittedName>
</protein>
<keyword evidence="3" id="KW-1003">Cell membrane</keyword>
<feature type="transmembrane region" description="Helical" evidence="7">
    <location>
        <begin position="157"/>
        <end position="181"/>
    </location>
</feature>
<evidence type="ECO:0000256" key="5">
    <source>
        <dbReference type="ARBA" id="ARBA00022989"/>
    </source>
</evidence>
<evidence type="ECO:0000256" key="4">
    <source>
        <dbReference type="ARBA" id="ARBA00022692"/>
    </source>
</evidence>
<evidence type="ECO:0000313" key="9">
    <source>
        <dbReference type="EMBL" id="MEQ4483599.1"/>
    </source>
</evidence>
<evidence type="ECO:0000256" key="2">
    <source>
        <dbReference type="ARBA" id="ARBA00022448"/>
    </source>
</evidence>
<dbReference type="SUPFAM" id="SSF161098">
    <property type="entry name" value="MetI-like"/>
    <property type="match status" value="1"/>
</dbReference>
<feature type="transmembrane region" description="Helical" evidence="7">
    <location>
        <begin position="73"/>
        <end position="95"/>
    </location>
</feature>
<comment type="similarity">
    <text evidence="7">Belongs to the binding-protein-dependent transport system permease family.</text>
</comment>
<proteinExistence type="inferred from homology"/>
<dbReference type="InterPro" id="IPR000515">
    <property type="entry name" value="MetI-like"/>
</dbReference>
<dbReference type="Gene3D" id="1.10.3720.10">
    <property type="entry name" value="MetI-like"/>
    <property type="match status" value="1"/>
</dbReference>
<evidence type="ECO:0000313" key="10">
    <source>
        <dbReference type="Proteomes" id="UP001493487"/>
    </source>
</evidence>
<evidence type="ECO:0000256" key="1">
    <source>
        <dbReference type="ARBA" id="ARBA00004651"/>
    </source>
</evidence>
<accession>A0ABV1KU11</accession>
<feature type="transmembrane region" description="Helical" evidence="7">
    <location>
        <begin position="107"/>
        <end position="126"/>
    </location>
</feature>
<evidence type="ECO:0000256" key="3">
    <source>
        <dbReference type="ARBA" id="ARBA00022475"/>
    </source>
</evidence>
<dbReference type="PANTHER" id="PTHR30193:SF37">
    <property type="entry name" value="INNER MEMBRANE ABC TRANSPORTER PERMEASE PROTEIN YCJO"/>
    <property type="match status" value="1"/>
</dbReference>
<reference evidence="9 10" key="1">
    <citation type="journal article" date="2023" name="Genome Announc.">
        <title>Pan-Genome Analyses of the Genus Cohnella and Proposal of the Novel Species Cohnella silvisoli sp. nov., Isolated from Forest Soil.</title>
        <authorList>
            <person name="Wang C."/>
            <person name="Mao L."/>
            <person name="Bao G."/>
            <person name="Zhu H."/>
        </authorList>
    </citation>
    <scope>NUCLEOTIDE SEQUENCE [LARGE SCALE GENOMIC DNA]</scope>
    <source>
        <strain evidence="9 10">NL03-T5-1</strain>
    </source>
</reference>
<dbReference type="InterPro" id="IPR035906">
    <property type="entry name" value="MetI-like_sf"/>
</dbReference>
<evidence type="ECO:0000256" key="6">
    <source>
        <dbReference type="ARBA" id="ARBA00023136"/>
    </source>
</evidence>
<dbReference type="RefSeq" id="WP_232186227.1">
    <property type="nucleotide sequence ID" value="NZ_JAIOAP010000007.1"/>
</dbReference>
<dbReference type="Pfam" id="PF00528">
    <property type="entry name" value="BPD_transp_1"/>
    <property type="match status" value="1"/>
</dbReference>
<feature type="transmembrane region" description="Helical" evidence="7">
    <location>
        <begin position="262"/>
        <end position="283"/>
    </location>
</feature>
<keyword evidence="2 7" id="KW-0813">Transport</keyword>
<comment type="caution">
    <text evidence="9">The sequence shown here is derived from an EMBL/GenBank/DDBJ whole genome shotgun (WGS) entry which is preliminary data.</text>
</comment>
<dbReference type="Proteomes" id="UP001493487">
    <property type="component" value="Unassembled WGS sequence"/>
</dbReference>
<name>A0ABV1KU11_9BACL</name>
<evidence type="ECO:0000259" key="8">
    <source>
        <dbReference type="PROSITE" id="PS50928"/>
    </source>
</evidence>
<feature type="transmembrane region" description="Helical" evidence="7">
    <location>
        <begin position="202"/>
        <end position="222"/>
    </location>
</feature>
<dbReference type="PANTHER" id="PTHR30193">
    <property type="entry name" value="ABC TRANSPORTER PERMEASE PROTEIN"/>
    <property type="match status" value="1"/>
</dbReference>
<keyword evidence="4 7" id="KW-0812">Transmembrane</keyword>
<feature type="domain" description="ABC transmembrane type-1" evidence="8">
    <location>
        <begin position="69"/>
        <end position="283"/>
    </location>
</feature>
<comment type="subcellular location">
    <subcellularLocation>
        <location evidence="1 7">Cell membrane</location>
        <topology evidence="1 7">Multi-pass membrane protein</topology>
    </subcellularLocation>
</comment>
<evidence type="ECO:0000256" key="7">
    <source>
        <dbReference type="RuleBase" id="RU363032"/>
    </source>
</evidence>
<dbReference type="PROSITE" id="PS50928">
    <property type="entry name" value="ABC_TM1"/>
    <property type="match status" value="1"/>
</dbReference>
<dbReference type="CDD" id="cd06261">
    <property type="entry name" value="TM_PBP2"/>
    <property type="match status" value="1"/>
</dbReference>
<organism evidence="9 10">
    <name type="scientific">Cohnella silvisoli</name>
    <dbReference type="NCBI Taxonomy" id="2873699"/>
    <lineage>
        <taxon>Bacteria</taxon>
        <taxon>Bacillati</taxon>
        <taxon>Bacillota</taxon>
        <taxon>Bacilli</taxon>
        <taxon>Bacillales</taxon>
        <taxon>Paenibacillaceae</taxon>
        <taxon>Cohnella</taxon>
    </lineage>
</organism>
<keyword evidence="5 7" id="KW-1133">Transmembrane helix</keyword>
<dbReference type="InterPro" id="IPR051393">
    <property type="entry name" value="ABC_transporter_permease"/>
</dbReference>
<sequence length="294" mass="33213">MERLLRNKTTILMFILPALIIYSIVLPLPAVSSVYFSLVEWNLIDTMRFVGLDNFSFLFLYDDVFYAALKNTFIYLLLSIALQLPMAFFLAIILSKAIKGRRFFRNVIFLPVTFSGVAVSLMWYFIYHSEVGLVNRFLEAVGLGFLKHSWLADGSTALYAVIICVAWQFVGYHMVIYMAGISTIPADIVEAAKMDGAGEWHIIKHIMFPYLIPMLKVSTILMTTSSLKSFDNIYIMTQGGPNHATEVLASHMYTKAFAQMEYGYGSALSTALMALCISATVLLNRLFRRDDFDA</sequence>
<gene>
    <name evidence="9" type="ORF">QJS35_14490</name>
</gene>